<dbReference type="RefSeq" id="WP_126535802.1">
    <property type="nucleotide sequence ID" value="NZ_BSPM01000008.1"/>
</dbReference>
<gene>
    <name evidence="5" type="ORF">EDD54_1116</name>
</gene>
<keyword evidence="3 4" id="KW-0326">Glycosidase</keyword>
<dbReference type="Gene3D" id="2.160.20.10">
    <property type="entry name" value="Single-stranded right-handed beta-helix, Pectin lyase-like"/>
    <property type="match status" value="1"/>
</dbReference>
<dbReference type="PANTHER" id="PTHR31339">
    <property type="entry name" value="PECTIN LYASE-RELATED"/>
    <property type="match status" value="1"/>
</dbReference>
<keyword evidence="2 4" id="KW-0378">Hydrolase</keyword>
<dbReference type="PANTHER" id="PTHR31339:SF9">
    <property type="entry name" value="PLASMIN AND FIBRONECTIN-BINDING PROTEIN A"/>
    <property type="match status" value="1"/>
</dbReference>
<dbReference type="SUPFAM" id="SSF51126">
    <property type="entry name" value="Pectin lyase-like"/>
    <property type="match status" value="1"/>
</dbReference>
<keyword evidence="6" id="KW-1185">Reference proteome</keyword>
<dbReference type="GO" id="GO:0005975">
    <property type="term" value="P:carbohydrate metabolic process"/>
    <property type="evidence" value="ECO:0007669"/>
    <property type="project" value="InterPro"/>
</dbReference>
<evidence type="ECO:0000256" key="2">
    <source>
        <dbReference type="ARBA" id="ARBA00022801"/>
    </source>
</evidence>
<reference evidence="5 6" key="1">
    <citation type="submission" date="2019-03" db="EMBL/GenBank/DDBJ databases">
        <title>Genomic Encyclopedia of Type Strains, Phase IV (KMG-IV): sequencing the most valuable type-strain genomes for metagenomic binning, comparative biology and taxonomic classification.</title>
        <authorList>
            <person name="Goeker M."/>
        </authorList>
    </citation>
    <scope>NUCLEOTIDE SEQUENCE [LARGE SCALE GENOMIC DNA]</scope>
    <source>
        <strain evidence="5 6">DSM 102969</strain>
    </source>
</reference>
<organism evidence="5 6">
    <name type="scientific">Oharaeibacter diazotrophicus</name>
    <dbReference type="NCBI Taxonomy" id="1920512"/>
    <lineage>
        <taxon>Bacteria</taxon>
        <taxon>Pseudomonadati</taxon>
        <taxon>Pseudomonadota</taxon>
        <taxon>Alphaproteobacteria</taxon>
        <taxon>Hyphomicrobiales</taxon>
        <taxon>Pleomorphomonadaceae</taxon>
        <taxon>Oharaeibacter</taxon>
    </lineage>
</organism>
<dbReference type="InterPro" id="IPR011050">
    <property type="entry name" value="Pectin_lyase_fold/virulence"/>
</dbReference>
<dbReference type="EMBL" id="SNXY01000006">
    <property type="protein sequence ID" value="TDP87228.1"/>
    <property type="molecule type" value="Genomic_DNA"/>
</dbReference>
<evidence type="ECO:0000256" key="1">
    <source>
        <dbReference type="ARBA" id="ARBA00008834"/>
    </source>
</evidence>
<dbReference type="InterPro" id="IPR000743">
    <property type="entry name" value="Glyco_hydro_28"/>
</dbReference>
<proteinExistence type="inferred from homology"/>
<dbReference type="GO" id="GO:0004650">
    <property type="term" value="F:polygalacturonase activity"/>
    <property type="evidence" value="ECO:0007669"/>
    <property type="project" value="InterPro"/>
</dbReference>
<sequence length="446" mass="47006">MTRNVPFPAVPGDRTAALQAALDATAAAGATLVLGAGVHETGGLRLPSRTRLELARGAVLRPHGDYDAYASTRVDVIAEASDRAVLVAHGAADVAISGEGEIEAPGPAFVAGELAAMGTHVPAALRPRVLVADGCTGLSITGVTIRQSPMWTLHLVRCRGVVVDGVAIDNDRRMPNTDGIVIDSCEDVRLSRLSIATADDGVVLKTSLGADGRPAGPCRRIRVADCRVESHSCALKIGTESHADVEDVVFEDCTVVDSNRGLGLFSRDGGRIRDVVFRRIRLDCHETPDGFWGSGEAVTVNVVDRRPGRPAGAIERVVFEDVSGAMEGAVNLVADGPAGIADVAFRRIRLAQRPGPLGSGLRYDMRPTRHDLAPAEGAEGRANAFVKDADGRVVGLVDYPDGLPALHASNVTGLVLDDVAFDRPDPLPAGWNPRALDIRTGEPRRW</sequence>
<evidence type="ECO:0000256" key="3">
    <source>
        <dbReference type="ARBA" id="ARBA00023295"/>
    </source>
</evidence>
<dbReference type="InterPro" id="IPR051801">
    <property type="entry name" value="GH28_Enzymes"/>
</dbReference>
<name>A0A4V3CWQ1_9HYPH</name>
<dbReference type="InterPro" id="IPR006626">
    <property type="entry name" value="PbH1"/>
</dbReference>
<evidence type="ECO:0000256" key="4">
    <source>
        <dbReference type="RuleBase" id="RU361169"/>
    </source>
</evidence>
<protein>
    <submittedName>
        <fullName evidence="5">Polygalacturonase</fullName>
    </submittedName>
</protein>
<comment type="similarity">
    <text evidence="1 4">Belongs to the glycosyl hydrolase 28 family.</text>
</comment>
<dbReference type="Pfam" id="PF00295">
    <property type="entry name" value="Glyco_hydro_28"/>
    <property type="match status" value="1"/>
</dbReference>
<dbReference type="Proteomes" id="UP000294547">
    <property type="component" value="Unassembled WGS sequence"/>
</dbReference>
<evidence type="ECO:0000313" key="5">
    <source>
        <dbReference type="EMBL" id="TDP87228.1"/>
    </source>
</evidence>
<dbReference type="AlphaFoldDB" id="A0A4V3CWQ1"/>
<accession>A0A4V3CWQ1</accession>
<dbReference type="OrthoDB" id="9795222at2"/>
<comment type="caution">
    <text evidence="5">The sequence shown here is derived from an EMBL/GenBank/DDBJ whole genome shotgun (WGS) entry which is preliminary data.</text>
</comment>
<dbReference type="SMART" id="SM00710">
    <property type="entry name" value="PbH1"/>
    <property type="match status" value="4"/>
</dbReference>
<evidence type="ECO:0000313" key="6">
    <source>
        <dbReference type="Proteomes" id="UP000294547"/>
    </source>
</evidence>
<dbReference type="InterPro" id="IPR012334">
    <property type="entry name" value="Pectin_lyas_fold"/>
</dbReference>